<dbReference type="Proteomes" id="UP000003082">
    <property type="component" value="Unassembled WGS sequence"/>
</dbReference>
<sequence>MLLNLTCPNLSLSRWINPRTPYPVRYLKFERSFLANHSSNFIKFTASLPGLG</sequence>
<dbReference type="STRING" id="553218.CAMRE0001_1753"/>
<name>B9CYD6_CAMRE</name>
<evidence type="ECO:0000313" key="1">
    <source>
        <dbReference type="EMBL" id="EEF15144.1"/>
    </source>
</evidence>
<comment type="caution">
    <text evidence="1">The sequence shown here is derived from an EMBL/GenBank/DDBJ whole genome shotgun (WGS) entry which is preliminary data.</text>
</comment>
<organism evidence="1 2">
    <name type="scientific">Campylobacter rectus RM3267</name>
    <dbReference type="NCBI Taxonomy" id="553218"/>
    <lineage>
        <taxon>Bacteria</taxon>
        <taxon>Pseudomonadati</taxon>
        <taxon>Campylobacterota</taxon>
        <taxon>Epsilonproteobacteria</taxon>
        <taxon>Campylobacterales</taxon>
        <taxon>Campylobacteraceae</taxon>
        <taxon>Campylobacter</taxon>
    </lineage>
</organism>
<keyword evidence="2" id="KW-1185">Reference proteome</keyword>
<evidence type="ECO:0000313" key="2">
    <source>
        <dbReference type="Proteomes" id="UP000003082"/>
    </source>
</evidence>
<reference evidence="1 2" key="1">
    <citation type="submission" date="2008-08" db="EMBL/GenBank/DDBJ databases">
        <authorList>
            <person name="Madupu R."/>
            <person name="Durkin A.S."/>
            <person name="Torralba M."/>
            <person name="Methe B."/>
            <person name="Sutton G.G."/>
            <person name="Strausberg R.L."/>
            <person name="Nelson K.E."/>
        </authorList>
    </citation>
    <scope>NUCLEOTIDE SEQUENCE [LARGE SCALE GENOMIC DNA]</scope>
    <source>
        <strain evidence="1 2">RM3267</strain>
    </source>
</reference>
<proteinExistence type="predicted"/>
<dbReference type="AlphaFoldDB" id="B9CYD6"/>
<gene>
    <name evidence="1" type="ORF">CAMRE0001_1753</name>
</gene>
<protein>
    <submittedName>
        <fullName evidence="1">Uncharacterized protein</fullName>
    </submittedName>
</protein>
<accession>B9CYD6</accession>
<dbReference type="EMBL" id="ACFU01000002">
    <property type="protein sequence ID" value="EEF15144.1"/>
    <property type="molecule type" value="Genomic_DNA"/>
</dbReference>